<proteinExistence type="predicted"/>
<dbReference type="InterPro" id="IPR013342">
    <property type="entry name" value="Mandelate_racemase_C"/>
</dbReference>
<dbReference type="GO" id="GO:0000287">
    <property type="term" value="F:magnesium ion binding"/>
    <property type="evidence" value="ECO:0007669"/>
    <property type="project" value="TreeGrafter"/>
</dbReference>
<dbReference type="EC" id="5.1.2.2" evidence="5"/>
<dbReference type="SFLD" id="SFLDG00179">
    <property type="entry name" value="mandelate_racemase"/>
    <property type="match status" value="1"/>
</dbReference>
<organism evidence="5 6">
    <name type="scientific">Afipia felis</name>
    <name type="common">Cat scratch disease bacillus</name>
    <dbReference type="NCBI Taxonomy" id="1035"/>
    <lineage>
        <taxon>Bacteria</taxon>
        <taxon>Pseudomonadati</taxon>
        <taxon>Pseudomonadota</taxon>
        <taxon>Alphaproteobacteria</taxon>
        <taxon>Hyphomicrobiales</taxon>
        <taxon>Nitrobacteraceae</taxon>
        <taxon>Afipia</taxon>
    </lineage>
</organism>
<keyword evidence="3" id="KW-0460">Magnesium</keyword>
<protein>
    <submittedName>
        <fullName evidence="5">Mandelate racemase</fullName>
        <ecNumber evidence="5">5.1.2.2</ecNumber>
    </submittedName>
</protein>
<dbReference type="GO" id="GO:0016052">
    <property type="term" value="P:carbohydrate catabolic process"/>
    <property type="evidence" value="ECO:0007669"/>
    <property type="project" value="TreeGrafter"/>
</dbReference>
<dbReference type="Gene3D" id="3.30.390.10">
    <property type="entry name" value="Enolase-like, N-terminal domain"/>
    <property type="match status" value="1"/>
</dbReference>
<dbReference type="Pfam" id="PF13378">
    <property type="entry name" value="MR_MLE_C"/>
    <property type="match status" value="1"/>
</dbReference>
<comment type="cofactor">
    <cofactor evidence="1">
        <name>Mg(2+)</name>
        <dbReference type="ChEBI" id="CHEBI:18420"/>
    </cofactor>
</comment>
<dbReference type="Pfam" id="PF02746">
    <property type="entry name" value="MR_MLE_N"/>
    <property type="match status" value="1"/>
</dbReference>
<dbReference type="PANTHER" id="PTHR13794:SF58">
    <property type="entry name" value="MITOCHONDRIAL ENOLASE SUPERFAMILY MEMBER 1"/>
    <property type="match status" value="1"/>
</dbReference>
<dbReference type="InterPro" id="IPR036849">
    <property type="entry name" value="Enolase-like_C_sf"/>
</dbReference>
<dbReference type="InterPro" id="IPR029017">
    <property type="entry name" value="Enolase-like_N"/>
</dbReference>
<dbReference type="PROSITE" id="PS00909">
    <property type="entry name" value="MR_MLE_2"/>
    <property type="match status" value="1"/>
</dbReference>
<dbReference type="GO" id="GO:0009063">
    <property type="term" value="P:amino acid catabolic process"/>
    <property type="evidence" value="ECO:0007669"/>
    <property type="project" value="InterPro"/>
</dbReference>
<gene>
    <name evidence="5" type="primary">mdlA_1</name>
    <name evidence="5" type="ORF">NCTC12722_03594</name>
</gene>
<dbReference type="InterPro" id="IPR018110">
    <property type="entry name" value="Mandel_Rmase/mucon_lact_enz_CS"/>
</dbReference>
<dbReference type="InterPro" id="IPR013341">
    <property type="entry name" value="Mandelate_racemase_N_dom"/>
</dbReference>
<dbReference type="EMBL" id="UIGB01000001">
    <property type="protein sequence ID" value="SUU86369.1"/>
    <property type="molecule type" value="Genomic_DNA"/>
</dbReference>
<dbReference type="SFLD" id="SFLDS00001">
    <property type="entry name" value="Enolase"/>
    <property type="match status" value="1"/>
</dbReference>
<dbReference type="InterPro" id="IPR029065">
    <property type="entry name" value="Enolase_C-like"/>
</dbReference>
<dbReference type="SMART" id="SM00922">
    <property type="entry name" value="MR_MLE"/>
    <property type="match status" value="1"/>
</dbReference>
<dbReference type="AlphaFoldDB" id="A0A380WCI6"/>
<evidence type="ECO:0000313" key="5">
    <source>
        <dbReference type="EMBL" id="SUU86369.1"/>
    </source>
</evidence>
<dbReference type="InterPro" id="IPR046945">
    <property type="entry name" value="RHMD-like"/>
</dbReference>
<dbReference type="SUPFAM" id="SSF54826">
    <property type="entry name" value="Enolase N-terminal domain-like"/>
    <property type="match status" value="1"/>
</dbReference>
<evidence type="ECO:0000256" key="1">
    <source>
        <dbReference type="ARBA" id="ARBA00001946"/>
    </source>
</evidence>
<evidence type="ECO:0000313" key="6">
    <source>
        <dbReference type="Proteomes" id="UP000254343"/>
    </source>
</evidence>
<accession>A0A380WCI6</accession>
<dbReference type="GO" id="GO:0018838">
    <property type="term" value="F:mandelate racemase activity"/>
    <property type="evidence" value="ECO:0007669"/>
    <property type="project" value="UniProtKB-EC"/>
</dbReference>
<evidence type="ECO:0000256" key="2">
    <source>
        <dbReference type="ARBA" id="ARBA00022723"/>
    </source>
</evidence>
<keyword evidence="2" id="KW-0479">Metal-binding</keyword>
<dbReference type="Gene3D" id="3.20.20.120">
    <property type="entry name" value="Enolase-like C-terminal domain"/>
    <property type="match status" value="1"/>
</dbReference>
<evidence type="ECO:0000259" key="4">
    <source>
        <dbReference type="SMART" id="SM00922"/>
    </source>
</evidence>
<sequence>MYQPSMPPSTDRPVHDVPNITRIVVRGVVAPMQRPLRTASGVMSSAPLVLVDIATSGGVAGRSYAFAYTPVVLASLTRLTADISELLEGKPLQPQVLMQALRARFVLIGSRGLIDMALAALDIALWDAYALHLKQPLVRLLGGVPIDLPAYASFGMDGLEDAVRSTTEAIAQGFGAVKIKVGYEDFADDLAVIRAVKRAIGDAALLIDYNQSLNVPEAIRRCYALDDEGLTWIEEPTAYDDTAGHAKIAAGIRTPLQLGENLWGPQDIAESIRLGASDLMMPDLIKVGGVSGWLRAAAICHAVRMPVSNHFFQEASAHLMAVTPTAQFIEYFDLAGPVLAKSLPVRGGKVRADDAPGLGIEWNEAAIAKLLV</sequence>
<dbReference type="Proteomes" id="UP000254343">
    <property type="component" value="Unassembled WGS sequence"/>
</dbReference>
<dbReference type="GO" id="GO:0016836">
    <property type="term" value="F:hydro-lyase activity"/>
    <property type="evidence" value="ECO:0007669"/>
    <property type="project" value="TreeGrafter"/>
</dbReference>
<feature type="domain" description="Mandelate racemase/muconate lactonizing enzyme C-terminal" evidence="4">
    <location>
        <begin position="159"/>
        <end position="255"/>
    </location>
</feature>
<dbReference type="SUPFAM" id="SSF51604">
    <property type="entry name" value="Enolase C-terminal domain-like"/>
    <property type="match status" value="1"/>
</dbReference>
<evidence type="ECO:0000256" key="3">
    <source>
        <dbReference type="ARBA" id="ARBA00022842"/>
    </source>
</evidence>
<dbReference type="PANTHER" id="PTHR13794">
    <property type="entry name" value="ENOLASE SUPERFAMILY, MANDELATE RACEMASE"/>
    <property type="match status" value="1"/>
</dbReference>
<reference evidence="5 6" key="1">
    <citation type="submission" date="2018-06" db="EMBL/GenBank/DDBJ databases">
        <authorList>
            <consortium name="Pathogen Informatics"/>
            <person name="Doyle S."/>
        </authorList>
    </citation>
    <scope>NUCLEOTIDE SEQUENCE [LARGE SCALE GENOMIC DNA]</scope>
    <source>
        <strain evidence="5 6">NCTC12722</strain>
    </source>
</reference>
<keyword evidence="5" id="KW-0413">Isomerase</keyword>
<name>A0A380WCI6_AFIFE</name>